<organism evidence="3 4">
    <name type="scientific">[Clostridium] citroniae WAL-17108</name>
    <dbReference type="NCBI Taxonomy" id="742733"/>
    <lineage>
        <taxon>Bacteria</taxon>
        <taxon>Bacillati</taxon>
        <taxon>Bacillota</taxon>
        <taxon>Clostridia</taxon>
        <taxon>Lachnospirales</taxon>
        <taxon>Lachnospiraceae</taxon>
        <taxon>Enterocloster</taxon>
    </lineage>
</organism>
<dbReference type="Proteomes" id="UP000003763">
    <property type="component" value="Unassembled WGS sequence"/>
</dbReference>
<dbReference type="eggNOG" id="COG1028">
    <property type="taxonomic scope" value="Bacteria"/>
</dbReference>
<gene>
    <name evidence="3" type="ORF">HMPREF9469_02294</name>
</gene>
<dbReference type="Gene3D" id="3.40.50.720">
    <property type="entry name" value="NAD(P)-binding Rossmann-like Domain"/>
    <property type="match status" value="1"/>
</dbReference>
<dbReference type="GO" id="GO:0016491">
    <property type="term" value="F:oxidoreductase activity"/>
    <property type="evidence" value="ECO:0007669"/>
    <property type="project" value="UniProtKB-KW"/>
</dbReference>
<sequence>MGIQVQGRVHAGVGKRMMGKAVMNMGSVEYVNDLFSLKGHVGVVTGASRGIGLGIAKVLTDAGAKVYNLDVVSRSSEEEISGEMTDVQVNLMDREETKQVIETIAEKEGGLDFLVNNAGITYKCRAEEFPADRYQRIQNLNLETVFELCKMCYPYLKQSQHIGRIVSISSMGAHMGFSGVVPYCMTKSGVTGLTRGLAEEWKNDNILVNSVAPGWVLTRMNEEMFRENPDRKEAALRKMMLDRFAAPSDIGRMILFLLGKASSYCTGQDFAVDGGALAHGF</sequence>
<dbReference type="InterPro" id="IPR020904">
    <property type="entry name" value="Sc_DH/Rdtase_CS"/>
</dbReference>
<dbReference type="HOGENOM" id="CLU_010194_1_1_9"/>
<dbReference type="AlphaFoldDB" id="G5HIA4"/>
<dbReference type="FunFam" id="3.40.50.720:FF:000084">
    <property type="entry name" value="Short-chain dehydrogenase reductase"/>
    <property type="match status" value="1"/>
</dbReference>
<name>G5HIA4_9FIRM</name>
<evidence type="ECO:0000313" key="4">
    <source>
        <dbReference type="Proteomes" id="UP000003763"/>
    </source>
</evidence>
<dbReference type="PRINTS" id="PR00081">
    <property type="entry name" value="GDHRDH"/>
</dbReference>
<dbReference type="InterPro" id="IPR002347">
    <property type="entry name" value="SDR_fam"/>
</dbReference>
<protein>
    <recommendedName>
        <fullName evidence="5">2-deoxy-D-gluconate 3-dehydrogenase</fullName>
    </recommendedName>
</protein>
<evidence type="ECO:0000256" key="2">
    <source>
        <dbReference type="ARBA" id="ARBA00023002"/>
    </source>
</evidence>
<dbReference type="CDD" id="cd05233">
    <property type="entry name" value="SDR_c"/>
    <property type="match status" value="1"/>
</dbReference>
<dbReference type="PROSITE" id="PS00061">
    <property type="entry name" value="ADH_SHORT"/>
    <property type="match status" value="1"/>
</dbReference>
<dbReference type="InterPro" id="IPR036291">
    <property type="entry name" value="NAD(P)-bd_dom_sf"/>
</dbReference>
<comment type="similarity">
    <text evidence="1">Belongs to the short-chain dehydrogenases/reductases (SDR) family.</text>
</comment>
<dbReference type="PANTHER" id="PTHR24321:SF8">
    <property type="entry name" value="ESTRADIOL 17-BETA-DEHYDROGENASE 8-RELATED"/>
    <property type="match status" value="1"/>
</dbReference>
<dbReference type="PATRIC" id="fig|742733.3.peg.2383"/>
<dbReference type="GO" id="GO:0008206">
    <property type="term" value="P:bile acid metabolic process"/>
    <property type="evidence" value="ECO:0007669"/>
    <property type="project" value="UniProtKB-ARBA"/>
</dbReference>
<evidence type="ECO:0000256" key="1">
    <source>
        <dbReference type="ARBA" id="ARBA00006484"/>
    </source>
</evidence>
<keyword evidence="2" id="KW-0560">Oxidoreductase</keyword>
<proteinExistence type="inferred from homology"/>
<dbReference type="Pfam" id="PF13561">
    <property type="entry name" value="adh_short_C2"/>
    <property type="match status" value="1"/>
</dbReference>
<evidence type="ECO:0008006" key="5">
    <source>
        <dbReference type="Google" id="ProtNLM"/>
    </source>
</evidence>
<dbReference type="SUPFAM" id="SSF51735">
    <property type="entry name" value="NAD(P)-binding Rossmann-fold domains"/>
    <property type="match status" value="1"/>
</dbReference>
<dbReference type="PRINTS" id="PR00080">
    <property type="entry name" value="SDRFAMILY"/>
</dbReference>
<dbReference type="EMBL" id="ADLJ01000015">
    <property type="protein sequence ID" value="EHE99095.1"/>
    <property type="molecule type" value="Genomic_DNA"/>
</dbReference>
<comment type="caution">
    <text evidence="3">The sequence shown here is derived from an EMBL/GenBank/DDBJ whole genome shotgun (WGS) entry which is preliminary data.</text>
</comment>
<reference evidence="3 4" key="1">
    <citation type="submission" date="2011-08" db="EMBL/GenBank/DDBJ databases">
        <title>The Genome Sequence of Clostridium citroniae WAL-17108.</title>
        <authorList>
            <consortium name="The Broad Institute Genome Sequencing Platform"/>
            <person name="Earl A."/>
            <person name="Ward D."/>
            <person name="Feldgarden M."/>
            <person name="Gevers D."/>
            <person name="Finegold S.M."/>
            <person name="Summanen P.H."/>
            <person name="Molitoris D.R."/>
            <person name="Vaisanen M.L."/>
            <person name="Daigneault M."/>
            <person name="Allen-Vercoe E."/>
            <person name="Young S.K."/>
            <person name="Zeng Q."/>
            <person name="Gargeya S."/>
            <person name="Fitzgerald M."/>
            <person name="Haas B."/>
            <person name="Abouelleil A."/>
            <person name="Alvarado L."/>
            <person name="Arachchi H.M."/>
            <person name="Berlin A."/>
            <person name="Brown A."/>
            <person name="Chapman S.B."/>
            <person name="Chen Z."/>
            <person name="Dunbar C."/>
            <person name="Freedman E."/>
            <person name="Gearin G."/>
            <person name="Gellesch M."/>
            <person name="Goldberg J."/>
            <person name="Griggs A."/>
            <person name="Gujja S."/>
            <person name="Heiman D."/>
            <person name="Howarth C."/>
            <person name="Larson L."/>
            <person name="Lui A."/>
            <person name="MacDonald P.J.P."/>
            <person name="Montmayeur A."/>
            <person name="Murphy C."/>
            <person name="Neiman D."/>
            <person name="Pearson M."/>
            <person name="Priest M."/>
            <person name="Roberts A."/>
            <person name="Saif S."/>
            <person name="Shea T."/>
            <person name="Shenoy N."/>
            <person name="Sisk P."/>
            <person name="Stolte C."/>
            <person name="Sykes S."/>
            <person name="Wortman J."/>
            <person name="Nusbaum C."/>
            <person name="Birren B."/>
        </authorList>
    </citation>
    <scope>NUCLEOTIDE SEQUENCE [LARGE SCALE GENOMIC DNA]</scope>
    <source>
        <strain evidence="3 4">WAL-17108</strain>
    </source>
</reference>
<dbReference type="PANTHER" id="PTHR24321">
    <property type="entry name" value="DEHYDROGENASES, SHORT CHAIN"/>
    <property type="match status" value="1"/>
</dbReference>
<accession>G5HIA4</accession>
<evidence type="ECO:0000313" key="3">
    <source>
        <dbReference type="EMBL" id="EHE99095.1"/>
    </source>
</evidence>